<dbReference type="InterPro" id="IPR036366">
    <property type="entry name" value="PGBDSf"/>
</dbReference>
<gene>
    <name evidence="3" type="ORF">Ctaglu_48270</name>
</gene>
<dbReference type="Pfam" id="PF01832">
    <property type="entry name" value="Glucosaminidase"/>
    <property type="match status" value="1"/>
</dbReference>
<protein>
    <recommendedName>
        <fullName evidence="2">Mannosyl-glycoprotein endo-beta-N-acetylglucosamidase-like domain-containing protein</fullName>
    </recommendedName>
</protein>
<dbReference type="InterPro" id="IPR036365">
    <property type="entry name" value="PGBD-like_sf"/>
</dbReference>
<reference evidence="3 4" key="1">
    <citation type="submission" date="2018-11" db="EMBL/GenBank/DDBJ databases">
        <title>Genome sequencing and assembly of Clostridium tagluense strain A121.</title>
        <authorList>
            <person name="Murakami T."/>
            <person name="Segawa T."/>
            <person name="Shcherbakova V.A."/>
            <person name="Mori H."/>
            <person name="Yoshimura Y."/>
        </authorList>
    </citation>
    <scope>NUCLEOTIDE SEQUENCE [LARGE SCALE GENOMIC DNA]</scope>
    <source>
        <strain evidence="3 4">A121</strain>
    </source>
</reference>
<dbReference type="SMART" id="SM00047">
    <property type="entry name" value="LYZ2"/>
    <property type="match status" value="1"/>
</dbReference>
<dbReference type="InterPro" id="IPR051056">
    <property type="entry name" value="Glycosyl_Hydrolase_73"/>
</dbReference>
<dbReference type="InterPro" id="IPR002477">
    <property type="entry name" value="Peptidoglycan-bd-like"/>
</dbReference>
<feature type="domain" description="Mannosyl-glycoprotein endo-beta-N-acetylglucosamidase-like" evidence="2">
    <location>
        <begin position="2"/>
        <end position="146"/>
    </location>
</feature>
<accession>A0A401UUN2</accession>
<sequence>MNKTQIIKSLIPGALLSYEKYNILPSLTIAQAILETGWLQYIKGNNIFGIKWTNGCGYEVQELSTHEWINGVKTPMMCKFRKYDSLADSILDHGKLLSFTRYKSVITSKDYKEACQNVYNSGYCTDSEYPKKLISIIEQNKLYIYDAPRSEIAKNTTSKDIKHLQQCLNLMKIRATNNTTLFIDGFIGPLTVSAIKKLQDILNLSMYGIFGPEILSAVESIMERPLCSLKSNGYKTAIRYIQWRTGSSIDGIYGNETARLVKAYQQNNKLVADGIVGKNTWDRLLS</sequence>
<dbReference type="InterPro" id="IPR002901">
    <property type="entry name" value="MGlyc_endo_b_GlcNAc-like_dom"/>
</dbReference>
<name>A0A401UUN2_9CLOT</name>
<evidence type="ECO:0000259" key="2">
    <source>
        <dbReference type="SMART" id="SM00047"/>
    </source>
</evidence>
<dbReference type="SUPFAM" id="SSF47090">
    <property type="entry name" value="PGBD-like"/>
    <property type="match status" value="2"/>
</dbReference>
<evidence type="ECO:0000313" key="4">
    <source>
        <dbReference type="Proteomes" id="UP000287872"/>
    </source>
</evidence>
<dbReference type="Pfam" id="PF01471">
    <property type="entry name" value="PG_binding_1"/>
    <property type="match status" value="1"/>
</dbReference>
<dbReference type="RefSeq" id="WP_125006538.1">
    <property type="nucleotide sequence ID" value="NZ_BHYK01000068.1"/>
</dbReference>
<evidence type="ECO:0000256" key="1">
    <source>
        <dbReference type="ARBA" id="ARBA00022801"/>
    </source>
</evidence>
<dbReference type="PANTHER" id="PTHR33308">
    <property type="entry name" value="PEPTIDOGLYCAN HYDROLASE FLGJ"/>
    <property type="match status" value="1"/>
</dbReference>
<keyword evidence="4" id="KW-1185">Reference proteome</keyword>
<dbReference type="AlphaFoldDB" id="A0A401UUN2"/>
<proteinExistence type="predicted"/>
<organism evidence="3 4">
    <name type="scientific">Clostridium tagluense</name>
    <dbReference type="NCBI Taxonomy" id="360422"/>
    <lineage>
        <taxon>Bacteria</taxon>
        <taxon>Bacillati</taxon>
        <taxon>Bacillota</taxon>
        <taxon>Clostridia</taxon>
        <taxon>Eubacteriales</taxon>
        <taxon>Clostridiaceae</taxon>
        <taxon>Clostridium</taxon>
    </lineage>
</organism>
<dbReference type="PANTHER" id="PTHR33308:SF10">
    <property type="entry name" value="EXO-GLUCOSAMINIDASE LYTG"/>
    <property type="match status" value="1"/>
</dbReference>
<dbReference type="EMBL" id="BHYK01000068">
    <property type="protein sequence ID" value="GCD13204.1"/>
    <property type="molecule type" value="Genomic_DNA"/>
</dbReference>
<dbReference type="GO" id="GO:0004040">
    <property type="term" value="F:amidase activity"/>
    <property type="evidence" value="ECO:0007669"/>
    <property type="project" value="InterPro"/>
</dbReference>
<dbReference type="Gene3D" id="1.10.101.10">
    <property type="entry name" value="PGBD-like superfamily/PGBD"/>
    <property type="match status" value="2"/>
</dbReference>
<comment type="caution">
    <text evidence="3">The sequence shown here is derived from an EMBL/GenBank/DDBJ whole genome shotgun (WGS) entry which is preliminary data.</text>
</comment>
<dbReference type="OrthoDB" id="977752at2"/>
<dbReference type="Gene3D" id="1.10.530.10">
    <property type="match status" value="1"/>
</dbReference>
<evidence type="ECO:0000313" key="3">
    <source>
        <dbReference type="EMBL" id="GCD13204.1"/>
    </source>
</evidence>
<dbReference type="Proteomes" id="UP000287872">
    <property type="component" value="Unassembled WGS sequence"/>
</dbReference>
<keyword evidence="1" id="KW-0378">Hydrolase</keyword>